<evidence type="ECO:0000313" key="1">
    <source>
        <dbReference type="EMBL" id="UNI20848.1"/>
    </source>
</evidence>
<evidence type="ECO:0000313" key="2">
    <source>
        <dbReference type="Proteomes" id="UP000829364"/>
    </source>
</evidence>
<name>A0A9Q8QJ86_9HYPO</name>
<dbReference type="GeneID" id="72068846"/>
<dbReference type="OrthoDB" id="682732at2759"/>
<keyword evidence="2" id="KW-1185">Reference proteome</keyword>
<dbReference type="AlphaFoldDB" id="A0A9Q8QJ86"/>
<dbReference type="EMBL" id="CP086359">
    <property type="protein sequence ID" value="UNI20848.1"/>
    <property type="molecule type" value="Genomic_DNA"/>
</dbReference>
<dbReference type="KEGG" id="ptkz:JDV02_006897"/>
<accession>A0A9Q8QJ86</accession>
<proteinExistence type="predicted"/>
<gene>
    <name evidence="1" type="ORF">JDV02_006897</name>
</gene>
<dbReference type="RefSeq" id="XP_047844329.1">
    <property type="nucleotide sequence ID" value="XM_047988334.1"/>
</dbReference>
<sequence>MSEKLLPPESTWPTEKLEGLDNFQSWQIKIELCLRCLHLESHLTEEPPTPRSKDWQTDDMRVINLLYHAISSRIVTRICQEGWSMGQSTAKQTFELIKVVMGLIPEELLHEAVVQFFCLDIREFGTIRSYLDKLCWCWNRMTTLDENLDEKLFVIAATQGFRQAKPEWFNMWSLGSSKREAPTESAVCAFLRQHARLEEAREGSTASAFD</sequence>
<reference evidence="1" key="1">
    <citation type="submission" date="2021-11" db="EMBL/GenBank/DDBJ databases">
        <title>Purpureocillium_takamizusanense_genome.</title>
        <authorList>
            <person name="Nguyen N.-H."/>
        </authorList>
    </citation>
    <scope>NUCLEOTIDE SEQUENCE</scope>
    <source>
        <strain evidence="1">PT3</strain>
    </source>
</reference>
<dbReference type="Proteomes" id="UP000829364">
    <property type="component" value="Chromosome 6"/>
</dbReference>
<protein>
    <submittedName>
        <fullName evidence="1">Uncharacterized protein</fullName>
    </submittedName>
</protein>
<organism evidence="1 2">
    <name type="scientific">Purpureocillium takamizusanense</name>
    <dbReference type="NCBI Taxonomy" id="2060973"/>
    <lineage>
        <taxon>Eukaryota</taxon>
        <taxon>Fungi</taxon>
        <taxon>Dikarya</taxon>
        <taxon>Ascomycota</taxon>
        <taxon>Pezizomycotina</taxon>
        <taxon>Sordariomycetes</taxon>
        <taxon>Hypocreomycetidae</taxon>
        <taxon>Hypocreales</taxon>
        <taxon>Ophiocordycipitaceae</taxon>
        <taxon>Purpureocillium</taxon>
    </lineage>
</organism>